<dbReference type="SUPFAM" id="SSF51004">
    <property type="entry name" value="C-terminal (heme d1) domain of cytochrome cd1-nitrite reductase"/>
    <property type="match status" value="1"/>
</dbReference>
<dbReference type="AlphaFoldDB" id="A0AB39BIH8"/>
<dbReference type="Pfam" id="PF10282">
    <property type="entry name" value="Lactonase"/>
    <property type="match status" value="1"/>
</dbReference>
<dbReference type="Gene3D" id="2.130.10.10">
    <property type="entry name" value="YVTN repeat-like/Quinoprotein amine dehydrogenase"/>
    <property type="match status" value="1"/>
</dbReference>
<dbReference type="InterPro" id="IPR011048">
    <property type="entry name" value="Haem_d1_sf"/>
</dbReference>
<dbReference type="PANTHER" id="PTHR30344">
    <property type="entry name" value="6-PHOSPHOGLUCONOLACTONASE-RELATED"/>
    <property type="match status" value="1"/>
</dbReference>
<dbReference type="EMBL" id="CP162511">
    <property type="protein sequence ID" value="XDI05922.1"/>
    <property type="molecule type" value="Genomic_DNA"/>
</dbReference>
<protein>
    <submittedName>
        <fullName evidence="2">Lactonase family protein</fullName>
    </submittedName>
</protein>
<reference evidence="2" key="1">
    <citation type="submission" date="2024-05" db="EMBL/GenBank/DDBJ databases">
        <title>Herbiconiux sp. A18JL235.</title>
        <authorList>
            <person name="Zhang G."/>
        </authorList>
    </citation>
    <scope>NUCLEOTIDE SEQUENCE</scope>
    <source>
        <strain evidence="2">A18JL235</strain>
    </source>
</reference>
<organism evidence="2">
    <name type="scientific">Herbiconiux sp. A18JL235</name>
    <dbReference type="NCBI Taxonomy" id="3152363"/>
    <lineage>
        <taxon>Bacteria</taxon>
        <taxon>Bacillati</taxon>
        <taxon>Actinomycetota</taxon>
        <taxon>Actinomycetes</taxon>
        <taxon>Micrococcales</taxon>
        <taxon>Microbacteriaceae</taxon>
        <taxon>Herbiconiux</taxon>
    </lineage>
</organism>
<dbReference type="PANTHER" id="PTHR30344:SF1">
    <property type="entry name" value="6-PHOSPHOGLUCONOLACTONASE"/>
    <property type="match status" value="1"/>
</dbReference>
<gene>
    <name evidence="2" type="ORF">ABFY20_02155</name>
</gene>
<accession>A0AB39BIH8</accession>
<dbReference type="GO" id="GO:0017057">
    <property type="term" value="F:6-phosphogluconolactonase activity"/>
    <property type="evidence" value="ECO:0007669"/>
    <property type="project" value="TreeGrafter"/>
</dbReference>
<dbReference type="InterPro" id="IPR015943">
    <property type="entry name" value="WD40/YVTN_repeat-like_dom_sf"/>
</dbReference>
<dbReference type="InterPro" id="IPR050282">
    <property type="entry name" value="Cycloisomerase_2"/>
</dbReference>
<name>A0AB39BIH8_9MICO</name>
<comment type="similarity">
    <text evidence="1">Belongs to the cycloisomerase 2 family.</text>
</comment>
<evidence type="ECO:0000313" key="2">
    <source>
        <dbReference type="EMBL" id="XDI05922.1"/>
    </source>
</evidence>
<sequence length="352" mass="36235">MTDDHESAFWVGGYTSDAGGHAEGIARVVSSEVTGLRLAGPVHPWSSPSFLARHPVLPLVYSADEVAGTVTAHRIESPDPVALTAVASQPAGPLVCHVAVSPDAAYLAAACWGDGAVLVYPLGDDGLPGVPLAVAPVVDPHAGARRETPPPFGLEPGSRAHFVHWVSATRFVVTDLGFDLLREIELVDGAPVVLGSTALPFGSGPRHLVADGPRLIVVTEYSCEAVVLEPSDGGYRIAQRLALREGGPRPGDTAAHLCASADGRLLYAGVRGSDVIAVLRRSSPDGELVRAGEFASGGAIPRHHVVGGALLHIAHQGSNEVTTHALDLVTGLSAGITHRLALGTPSMLLPAA</sequence>
<dbReference type="RefSeq" id="WP_368498311.1">
    <property type="nucleotide sequence ID" value="NZ_CP162511.1"/>
</dbReference>
<proteinExistence type="inferred from homology"/>
<evidence type="ECO:0000256" key="1">
    <source>
        <dbReference type="ARBA" id="ARBA00005564"/>
    </source>
</evidence>
<dbReference type="InterPro" id="IPR019405">
    <property type="entry name" value="Lactonase_7-beta_prop"/>
</dbReference>